<protein>
    <recommendedName>
        <fullName evidence="1">Heterokaryon incompatibility domain-containing protein</fullName>
    </recommendedName>
</protein>
<dbReference type="EMBL" id="PDLM01000011">
    <property type="protein sequence ID" value="RDW66316.1"/>
    <property type="molecule type" value="Genomic_DNA"/>
</dbReference>
<evidence type="ECO:0000313" key="2">
    <source>
        <dbReference type="EMBL" id="RDW66316.1"/>
    </source>
</evidence>
<reference evidence="2 3" key="1">
    <citation type="journal article" date="2018" name="IMA Fungus">
        <title>IMA Genome-F 9: Draft genome sequence of Annulohypoxylon stygium, Aspergillus mulundensis, Berkeleyomyces basicola (syn. Thielaviopsis basicola), Ceratocystis smalleyi, two Cercospora beticola strains, Coleophoma cylindrospora, Fusarium fracticaudum, Phialophora cf. hyalina, and Morchella septimelata.</title>
        <authorList>
            <person name="Wingfield B.D."/>
            <person name="Bills G.F."/>
            <person name="Dong Y."/>
            <person name="Huang W."/>
            <person name="Nel W.J."/>
            <person name="Swalarsk-Parry B.S."/>
            <person name="Vaghefi N."/>
            <person name="Wilken P.M."/>
            <person name="An Z."/>
            <person name="de Beer Z.W."/>
            <person name="De Vos L."/>
            <person name="Chen L."/>
            <person name="Duong T.A."/>
            <person name="Gao Y."/>
            <person name="Hammerbacher A."/>
            <person name="Kikkert J.R."/>
            <person name="Li Y."/>
            <person name="Li H."/>
            <person name="Li K."/>
            <person name="Li Q."/>
            <person name="Liu X."/>
            <person name="Ma X."/>
            <person name="Naidoo K."/>
            <person name="Pethybridge S.J."/>
            <person name="Sun J."/>
            <person name="Steenkamp E.T."/>
            <person name="van der Nest M.A."/>
            <person name="van Wyk S."/>
            <person name="Wingfield M.J."/>
            <person name="Xiong C."/>
            <person name="Yue Q."/>
            <person name="Zhang X."/>
        </authorList>
    </citation>
    <scope>NUCLEOTIDE SEQUENCE [LARGE SCALE GENOMIC DNA]</scope>
    <source>
        <strain evidence="2 3">BP6252</strain>
    </source>
</reference>
<dbReference type="Proteomes" id="UP000256645">
    <property type="component" value="Unassembled WGS sequence"/>
</dbReference>
<dbReference type="AlphaFoldDB" id="A0A3D8QX00"/>
<evidence type="ECO:0000313" key="3">
    <source>
        <dbReference type="Proteomes" id="UP000256645"/>
    </source>
</evidence>
<organism evidence="2 3">
    <name type="scientific">Coleophoma cylindrospora</name>
    <dbReference type="NCBI Taxonomy" id="1849047"/>
    <lineage>
        <taxon>Eukaryota</taxon>
        <taxon>Fungi</taxon>
        <taxon>Dikarya</taxon>
        <taxon>Ascomycota</taxon>
        <taxon>Pezizomycotina</taxon>
        <taxon>Leotiomycetes</taxon>
        <taxon>Helotiales</taxon>
        <taxon>Dermateaceae</taxon>
        <taxon>Coleophoma</taxon>
    </lineage>
</organism>
<dbReference type="OrthoDB" id="3557356at2759"/>
<keyword evidence="3" id="KW-1185">Reference proteome</keyword>
<gene>
    <name evidence="2" type="ORF">BP6252_09951</name>
</gene>
<evidence type="ECO:0000259" key="1">
    <source>
        <dbReference type="Pfam" id="PF06985"/>
    </source>
</evidence>
<dbReference type="Pfam" id="PF06985">
    <property type="entry name" value="HET"/>
    <property type="match status" value="1"/>
</dbReference>
<dbReference type="PANTHER" id="PTHR24148">
    <property type="entry name" value="ANKYRIN REPEAT DOMAIN-CONTAINING PROTEIN 39 HOMOLOG-RELATED"/>
    <property type="match status" value="1"/>
</dbReference>
<proteinExistence type="predicted"/>
<dbReference type="PANTHER" id="PTHR24148:SF77">
    <property type="entry name" value="HETEROKARYON INCOMPATIBILITY DOMAIN-CONTAINING PROTEIN"/>
    <property type="match status" value="1"/>
</dbReference>
<dbReference type="InterPro" id="IPR010730">
    <property type="entry name" value="HET"/>
</dbReference>
<comment type="caution">
    <text evidence="2">The sequence shown here is derived from an EMBL/GenBank/DDBJ whole genome shotgun (WGS) entry which is preliminary data.</text>
</comment>
<feature type="domain" description="Heterokaryon incompatibility" evidence="1">
    <location>
        <begin position="45"/>
        <end position="233"/>
    </location>
</feature>
<accession>A0A3D8QX00</accession>
<sequence>MRDSTIYQPLDPNGGIRVLILEPDSDGAEIRCSLTHENLHNDVEYKALSYEWGSPKDSKMIKLNGESVSVTNNLWWALWHLRKHRRITRLWIDALCINQKDKYERGHQVSMMGSIYRNAEVICWLGRGNDNKQLDRAMRYLENTPDEVNPQELLYSWDIDNHSMPSSHQVSVDMASPRARNNHSSLSYHDPRQYSDRYQSGYSSNYPSILEISPNIEALCSLTYWRRTWIIQEVVLARRLMIWQGDVCIDEMKFFGLCKRVLLHSLTEQGVLMVEAFRILHLRRYGQSLTLMQLMEFSELSSCQDLRDRVYAMLGLASDGQQLIPDYTKSIEDVYKDVMLMHTLCTKRNNLRTVYFSQLVQRAFWPLSASIVEYYSETPGTETQRTDYQDYWGRLWYHKMSL</sequence>
<dbReference type="InterPro" id="IPR052895">
    <property type="entry name" value="HetReg/Transcr_Mod"/>
</dbReference>
<name>A0A3D8QX00_9HELO</name>